<keyword evidence="3" id="KW-1185">Reference proteome</keyword>
<gene>
    <name evidence="2" type="ORF">BKA24_001692</name>
</gene>
<evidence type="ECO:0000256" key="1">
    <source>
        <dbReference type="SAM" id="MobiDB-lite"/>
    </source>
</evidence>
<sequence length="121" mass="13573">MPQIRLTDDRVVDVVKPNVSEKVLAQTQYRRDLKTTPRDMFDVMQSVEWIVMLPVFATLQRHGCGERMPDLMGDDRIGYWRPRMTAGDGEVADFEESEGEQSPDPQSSAISDAEGTAPSEG</sequence>
<evidence type="ECO:0000313" key="3">
    <source>
        <dbReference type="Proteomes" id="UP000573729"/>
    </source>
</evidence>
<organism evidence="2 3">
    <name type="scientific">Microbacterium marinum</name>
    <dbReference type="NCBI Taxonomy" id="421115"/>
    <lineage>
        <taxon>Bacteria</taxon>
        <taxon>Bacillati</taxon>
        <taxon>Actinomycetota</taxon>
        <taxon>Actinomycetes</taxon>
        <taxon>Micrococcales</taxon>
        <taxon>Microbacteriaceae</taxon>
        <taxon>Microbacterium</taxon>
    </lineage>
</organism>
<feature type="region of interest" description="Disordered" evidence="1">
    <location>
        <begin position="82"/>
        <end position="121"/>
    </location>
</feature>
<accession>A0A7W7FJB4</accession>
<reference evidence="2 3" key="1">
    <citation type="submission" date="2020-08" db="EMBL/GenBank/DDBJ databases">
        <title>Sequencing the genomes of 1000 actinobacteria strains.</title>
        <authorList>
            <person name="Klenk H.-P."/>
        </authorList>
    </citation>
    <scope>NUCLEOTIDE SEQUENCE [LARGE SCALE GENOMIC DNA]</scope>
    <source>
        <strain evidence="2 3">DSM 24947</strain>
    </source>
</reference>
<dbReference type="EMBL" id="JACHMD010000001">
    <property type="protein sequence ID" value="MBB4666983.1"/>
    <property type="molecule type" value="Genomic_DNA"/>
</dbReference>
<dbReference type="AlphaFoldDB" id="A0A7W7FJB4"/>
<name>A0A7W7FJB4_9MICO</name>
<proteinExistence type="predicted"/>
<dbReference type="RefSeq" id="WP_184217020.1">
    <property type="nucleotide sequence ID" value="NZ_JACHMD010000001.1"/>
</dbReference>
<evidence type="ECO:0000313" key="2">
    <source>
        <dbReference type="EMBL" id="MBB4666983.1"/>
    </source>
</evidence>
<feature type="compositionally biased region" description="Acidic residues" evidence="1">
    <location>
        <begin position="90"/>
        <end position="101"/>
    </location>
</feature>
<protein>
    <submittedName>
        <fullName evidence="2">Uncharacterized protein</fullName>
    </submittedName>
</protein>
<dbReference type="Proteomes" id="UP000573729">
    <property type="component" value="Unassembled WGS sequence"/>
</dbReference>
<comment type="caution">
    <text evidence="2">The sequence shown here is derived from an EMBL/GenBank/DDBJ whole genome shotgun (WGS) entry which is preliminary data.</text>
</comment>